<keyword evidence="4" id="KW-1133">Transmembrane helix</keyword>
<proteinExistence type="predicted"/>
<evidence type="ECO:0000256" key="4">
    <source>
        <dbReference type="SAM" id="Phobius"/>
    </source>
</evidence>
<dbReference type="PROSITE" id="PS51996">
    <property type="entry name" value="TR_MART"/>
    <property type="match status" value="1"/>
</dbReference>
<dbReference type="PANTHER" id="PTHR45641:SF19">
    <property type="entry name" value="NEPHROCYSTIN-3"/>
    <property type="match status" value="1"/>
</dbReference>
<feature type="transmembrane region" description="Helical" evidence="4">
    <location>
        <begin position="325"/>
        <end position="349"/>
    </location>
</feature>
<protein>
    <recommendedName>
        <fullName evidence="7">Tetratricopeptide repeat protein</fullName>
    </recommendedName>
</protein>
<keyword evidence="1" id="KW-0677">Repeat</keyword>
<organism evidence="5 6">
    <name type="scientific">Rotaria magnacalcarata</name>
    <dbReference type="NCBI Taxonomy" id="392030"/>
    <lineage>
        <taxon>Eukaryota</taxon>
        <taxon>Metazoa</taxon>
        <taxon>Spiralia</taxon>
        <taxon>Gnathifera</taxon>
        <taxon>Rotifera</taxon>
        <taxon>Eurotatoria</taxon>
        <taxon>Bdelloidea</taxon>
        <taxon>Philodinida</taxon>
        <taxon>Philodinidae</taxon>
        <taxon>Rotaria</taxon>
    </lineage>
</organism>
<evidence type="ECO:0000256" key="2">
    <source>
        <dbReference type="ARBA" id="ARBA00022803"/>
    </source>
</evidence>
<dbReference type="Proteomes" id="UP000663856">
    <property type="component" value="Unassembled WGS sequence"/>
</dbReference>
<accession>A0A816L659</accession>
<dbReference type="Pfam" id="PF13424">
    <property type="entry name" value="TPR_12"/>
    <property type="match status" value="1"/>
</dbReference>
<keyword evidence="2 3" id="KW-0802">TPR repeat</keyword>
<dbReference type="AlphaFoldDB" id="A0A816L659"/>
<keyword evidence="4" id="KW-0472">Membrane</keyword>
<dbReference type="PANTHER" id="PTHR45641">
    <property type="entry name" value="TETRATRICOPEPTIDE REPEAT PROTEIN (AFU_ORTHOLOGUE AFUA_6G03870)"/>
    <property type="match status" value="1"/>
</dbReference>
<feature type="repeat" description="TPR" evidence="3">
    <location>
        <begin position="263"/>
        <end position="296"/>
    </location>
</feature>
<dbReference type="Gene3D" id="3.90.176.10">
    <property type="entry name" value="Toxin ADP-ribosyltransferase, Chain A, domain 1"/>
    <property type="match status" value="1"/>
</dbReference>
<name>A0A816L659_9BILA</name>
<dbReference type="PROSITE" id="PS50005">
    <property type="entry name" value="TPR"/>
    <property type="match status" value="1"/>
</dbReference>
<keyword evidence="4" id="KW-0812">Transmembrane</keyword>
<evidence type="ECO:0008006" key="7">
    <source>
        <dbReference type="Google" id="ProtNLM"/>
    </source>
</evidence>
<dbReference type="SUPFAM" id="SSF56399">
    <property type="entry name" value="ADP-ribosylation"/>
    <property type="match status" value="1"/>
</dbReference>
<dbReference type="InterPro" id="IPR019734">
    <property type="entry name" value="TPR_rpt"/>
</dbReference>
<dbReference type="EMBL" id="CAJNRF010000021">
    <property type="protein sequence ID" value="CAF1929567.1"/>
    <property type="molecule type" value="Genomic_DNA"/>
</dbReference>
<evidence type="ECO:0000313" key="6">
    <source>
        <dbReference type="Proteomes" id="UP000663856"/>
    </source>
</evidence>
<dbReference type="SMART" id="SM00028">
    <property type="entry name" value="TPR"/>
    <property type="match status" value="2"/>
</dbReference>
<dbReference type="SUPFAM" id="SSF48452">
    <property type="entry name" value="TPR-like"/>
    <property type="match status" value="1"/>
</dbReference>
<reference evidence="5" key="1">
    <citation type="submission" date="2021-02" db="EMBL/GenBank/DDBJ databases">
        <authorList>
            <person name="Nowell W R."/>
        </authorList>
    </citation>
    <scope>NUCLEOTIDE SEQUENCE</scope>
</reference>
<gene>
    <name evidence="5" type="ORF">WKI299_LOCUS353</name>
</gene>
<evidence type="ECO:0000256" key="3">
    <source>
        <dbReference type="PROSITE-ProRule" id="PRU00339"/>
    </source>
</evidence>
<evidence type="ECO:0000313" key="5">
    <source>
        <dbReference type="EMBL" id="CAF1929567.1"/>
    </source>
</evidence>
<feature type="transmembrane region" description="Helical" evidence="4">
    <location>
        <begin position="369"/>
        <end position="389"/>
    </location>
</feature>
<dbReference type="InterPro" id="IPR011990">
    <property type="entry name" value="TPR-like_helical_dom_sf"/>
</dbReference>
<dbReference type="Gene3D" id="1.25.40.10">
    <property type="entry name" value="Tetratricopeptide repeat domain"/>
    <property type="match status" value="2"/>
</dbReference>
<comment type="caution">
    <text evidence="5">The sequence shown here is derived from an EMBL/GenBank/DDBJ whole genome shotgun (WGS) entry which is preliminary data.</text>
</comment>
<sequence length="413" mass="47888">MMNRALRTQNIEVIMKIGFFVRDLHEQIKADCPLEEKSCNNFIVYRDQCMASNEFRKLAENVGGLFSVDSFLSTTSKKNQALAFIGKRMETQSSNEVLLLFKMQIDQTKSSVPFADIKKFSFFKQENEILFSMQTIFRVDSVQDNDGLYYVVNLTLTDEKDPILMKLQEHFEKQIKDDNEECDHLEQLGRLLIKMVGFDQAKDIFDQQLIDTDEDKWRERLLLNNRLGYIYRQKGNNTNALLYYNGALAIGLTNRSENDIFLAPIYNNIASVYYSKGFYSIALFNYKKALDIEQKYQFDDPFNCSRCSSDIEPSHPWVRYVDGDAAAASIFGLVILILILAIPISMLVIGVRYRDLLYCSIESHISRFLIVNGSVLIIWIILTIMLSLMRMFSAYTFNNISYLCCYITHYNNC</sequence>
<evidence type="ECO:0000256" key="1">
    <source>
        <dbReference type="ARBA" id="ARBA00022737"/>
    </source>
</evidence>